<gene>
    <name evidence="6" type="ORF">GJ744_011271</name>
</gene>
<dbReference type="EMBL" id="JAACFV010000008">
    <property type="protein sequence ID" value="KAF7513005.1"/>
    <property type="molecule type" value="Genomic_DNA"/>
</dbReference>
<keyword evidence="5" id="KW-0472">Membrane</keyword>
<proteinExistence type="inferred from homology"/>
<feature type="region of interest" description="Disordered" evidence="4">
    <location>
        <begin position="1"/>
        <end position="132"/>
    </location>
</feature>
<keyword evidence="7" id="KW-1185">Reference proteome</keyword>
<evidence type="ECO:0000256" key="3">
    <source>
        <dbReference type="ARBA" id="ARBA00022734"/>
    </source>
</evidence>
<dbReference type="Proteomes" id="UP000606974">
    <property type="component" value="Unassembled WGS sequence"/>
</dbReference>
<dbReference type="SUPFAM" id="SSF89372">
    <property type="entry name" value="Fucose-specific lectin"/>
    <property type="match status" value="1"/>
</dbReference>
<dbReference type="Gene3D" id="2.120.10.70">
    <property type="entry name" value="Fucose-specific lectin"/>
    <property type="match status" value="1"/>
</dbReference>
<protein>
    <recommendedName>
        <fullName evidence="2">Fucose-specific lectin</fullName>
    </recommendedName>
</protein>
<feature type="transmembrane region" description="Helical" evidence="5">
    <location>
        <begin position="145"/>
        <end position="168"/>
    </location>
</feature>
<keyword evidence="5" id="KW-0812">Transmembrane</keyword>
<dbReference type="Pfam" id="PF07938">
    <property type="entry name" value="Fungal_lectin"/>
    <property type="match status" value="1"/>
</dbReference>
<comment type="similarity">
    <text evidence="1">Belongs to the fungal fucose-specific lectin family.</text>
</comment>
<accession>A0A8H7AXN0</accession>
<evidence type="ECO:0000256" key="4">
    <source>
        <dbReference type="SAM" id="MobiDB-lite"/>
    </source>
</evidence>
<organism evidence="6 7">
    <name type="scientific">Endocarpon pusillum</name>
    <dbReference type="NCBI Taxonomy" id="364733"/>
    <lineage>
        <taxon>Eukaryota</taxon>
        <taxon>Fungi</taxon>
        <taxon>Dikarya</taxon>
        <taxon>Ascomycota</taxon>
        <taxon>Pezizomycotina</taxon>
        <taxon>Eurotiomycetes</taxon>
        <taxon>Chaetothyriomycetidae</taxon>
        <taxon>Verrucariales</taxon>
        <taxon>Verrucariaceae</taxon>
        <taxon>Endocarpon</taxon>
    </lineage>
</organism>
<dbReference type="OrthoDB" id="4148123at2759"/>
<evidence type="ECO:0000256" key="1">
    <source>
        <dbReference type="ARBA" id="ARBA00009042"/>
    </source>
</evidence>
<feature type="compositionally biased region" description="Polar residues" evidence="4">
    <location>
        <begin position="52"/>
        <end position="73"/>
    </location>
</feature>
<feature type="region of interest" description="Disordered" evidence="4">
    <location>
        <begin position="173"/>
        <end position="196"/>
    </location>
</feature>
<evidence type="ECO:0000313" key="7">
    <source>
        <dbReference type="Proteomes" id="UP000606974"/>
    </source>
</evidence>
<comment type="caution">
    <text evidence="6">The sequence shown here is derived from an EMBL/GenBank/DDBJ whole genome shotgun (WGS) entry which is preliminary data.</text>
</comment>
<evidence type="ECO:0000313" key="6">
    <source>
        <dbReference type="EMBL" id="KAF7513005.1"/>
    </source>
</evidence>
<evidence type="ECO:0000256" key="5">
    <source>
        <dbReference type="SAM" id="Phobius"/>
    </source>
</evidence>
<dbReference type="AlphaFoldDB" id="A0A8H7AXN0"/>
<dbReference type="InterPro" id="IPR012475">
    <property type="entry name" value="Fungal_lectin"/>
</dbReference>
<sequence>MDRTTRSIESMSSQLSGAQTQLPTEWQDFYNTSQQAPRQVSPPQETYREVGVSQQGSLTEGTEPPSSATTTQPPVIGSPGLESVVSTEDKEVVNGPGQPPVIGFPGLESVVSPKNKEVHNGTGDPSASPPAYAPRKRICGLPKKWFLVAASLATCIIVALAIALGVVFGTRGSSSNDTTLPQPTATDPPPDTGDPDFYVGGALNPQYYSTAGAFNGTGLALAEQSFGQGNRGNITLYYQHWSGHLRWSQLSNGEWQGGSAEIVAHDAKNGTPISAVSYAMDERSIWHIFYVNEDNMLREKVNSNTTNIWIDGPLSRQNLTVNRADRIGMQACWFGNYYGDSSFNAFNATNTEVGMRLWYATSNTTFDQLGWLYGEDDWVYQNTWHDKNGQAGVGCYSWGNGSDTYVFMVNLDNTLEIWWMDTNTSLAETSSHPINKWTNTSISIPNLHPSASLGYTDYLYAQSADYTIHGYRISWHSENTSFVPGDNFTILSAGNGALGIPGTHLSVTSLNGTSGGRYLYAFYQTEGNDISIFSRDVLAGLWAEDHVPIEND</sequence>
<reference evidence="6" key="1">
    <citation type="submission" date="2020-02" db="EMBL/GenBank/DDBJ databases">
        <authorList>
            <person name="Palmer J.M."/>
        </authorList>
    </citation>
    <scope>NUCLEOTIDE SEQUENCE</scope>
    <source>
        <strain evidence="6">EPUS1.4</strain>
        <tissue evidence="6">Thallus</tissue>
    </source>
</reference>
<keyword evidence="3" id="KW-0430">Lectin</keyword>
<name>A0A8H7AXN0_9EURO</name>
<keyword evidence="5" id="KW-1133">Transmembrane helix</keyword>
<feature type="compositionally biased region" description="Polar residues" evidence="4">
    <location>
        <begin position="7"/>
        <end position="44"/>
    </location>
</feature>
<evidence type="ECO:0000256" key="2">
    <source>
        <dbReference type="ARBA" id="ARBA00015560"/>
    </source>
</evidence>
<dbReference type="GO" id="GO:0030246">
    <property type="term" value="F:carbohydrate binding"/>
    <property type="evidence" value="ECO:0007669"/>
    <property type="project" value="UniProtKB-KW"/>
</dbReference>